<dbReference type="GO" id="GO:0008757">
    <property type="term" value="F:S-adenosylmethionine-dependent methyltransferase activity"/>
    <property type="evidence" value="ECO:0007669"/>
    <property type="project" value="InterPro"/>
</dbReference>
<evidence type="ECO:0000256" key="2">
    <source>
        <dbReference type="ARBA" id="ARBA00022679"/>
    </source>
</evidence>
<organism evidence="4 6">
    <name type="scientific">Clostridium innocuum</name>
    <dbReference type="NCBI Taxonomy" id="1522"/>
    <lineage>
        <taxon>Bacteria</taxon>
        <taxon>Bacillati</taxon>
        <taxon>Bacillota</taxon>
        <taxon>Clostridia</taxon>
        <taxon>Eubacteriales</taxon>
        <taxon>Clostridiaceae</taxon>
        <taxon>Clostridium</taxon>
    </lineage>
</organism>
<dbReference type="CDD" id="cd02440">
    <property type="entry name" value="AdoMet_MTases"/>
    <property type="match status" value="1"/>
</dbReference>
<dbReference type="RefSeq" id="WP_008818581.1">
    <property type="nucleotide sequence ID" value="NZ_AP025565.1"/>
</dbReference>
<dbReference type="GO" id="GO:0032259">
    <property type="term" value="P:methylation"/>
    <property type="evidence" value="ECO:0007669"/>
    <property type="project" value="UniProtKB-KW"/>
</dbReference>
<dbReference type="SUPFAM" id="SSF53335">
    <property type="entry name" value="S-adenosyl-L-methionine-dependent methyltransferases"/>
    <property type="match status" value="1"/>
</dbReference>
<feature type="domain" description="Methyltransferase small" evidence="3">
    <location>
        <begin position="27"/>
        <end position="196"/>
    </location>
</feature>
<evidence type="ECO:0000313" key="5">
    <source>
        <dbReference type="EMBL" id="MZH55925.1"/>
    </source>
</evidence>
<dbReference type="Proteomes" id="UP000030008">
    <property type="component" value="Unassembled WGS sequence"/>
</dbReference>
<name>A0A099I620_CLOIN</name>
<protein>
    <submittedName>
        <fullName evidence="4">Methyltransferase</fullName>
    </submittedName>
</protein>
<comment type="caution">
    <text evidence="4">The sequence shown here is derived from an EMBL/GenBank/DDBJ whole genome shotgun (WGS) entry which is preliminary data.</text>
</comment>
<sequence>MDHYFTDNRHLAENRKEISFRFWCFNVSFITDNGVFSKDSVDFGTRVLLNTLHEHEEELGNQLLDMGCGYGVVGIVTKKAWPDKQVEMVDVNPRAVELARDNAEKNNIEANIHVSDVYEQVSGNTFTDIITNPPIRAGKNVIYNIFEEAWNHLADQGTLWVVIRKQQGARSAVTKIKEVFGNCDIIHKEKGYFILKAKKALTI</sequence>
<evidence type="ECO:0000259" key="3">
    <source>
        <dbReference type="Pfam" id="PF05175"/>
    </source>
</evidence>
<dbReference type="AlphaFoldDB" id="A0A099I620"/>
<evidence type="ECO:0000256" key="1">
    <source>
        <dbReference type="ARBA" id="ARBA00022603"/>
    </source>
</evidence>
<reference evidence="4 6" key="1">
    <citation type="submission" date="2014-08" db="EMBL/GenBank/DDBJ databases">
        <title>Clostridium innocuum, an unnegligible vancomycin-resistant pathogen causing extra-intestinal infections.</title>
        <authorList>
            <person name="Feng Y."/>
            <person name="Chiu C.-H."/>
        </authorList>
    </citation>
    <scope>NUCLEOTIDE SEQUENCE [LARGE SCALE GENOMIC DNA]</scope>
    <source>
        <strain evidence="4 6">AN88</strain>
    </source>
</reference>
<proteinExistence type="predicted"/>
<dbReference type="PANTHER" id="PTHR47816">
    <property type="entry name" value="RIBOSOMAL RNA SMALL SUBUNIT METHYLTRANSFERASE C"/>
    <property type="match status" value="1"/>
</dbReference>
<dbReference type="Pfam" id="PF05175">
    <property type="entry name" value="MTS"/>
    <property type="match status" value="1"/>
</dbReference>
<keyword evidence="1 4" id="KW-0489">Methyltransferase</keyword>
<keyword evidence="2 4" id="KW-0808">Transferase</keyword>
<dbReference type="InterPro" id="IPR046977">
    <property type="entry name" value="RsmC/RlmG"/>
</dbReference>
<dbReference type="PANTHER" id="PTHR47816:SF4">
    <property type="entry name" value="RIBOSOMAL RNA SMALL SUBUNIT METHYLTRANSFERASE C"/>
    <property type="match status" value="1"/>
</dbReference>
<reference evidence="5" key="2">
    <citation type="journal article" date="2019" name="Nat. Med.">
        <title>A library of human gut bacterial isolates paired with longitudinal multiomics data enables mechanistic microbiome research.</title>
        <authorList>
            <person name="Poyet M."/>
            <person name="Groussin M."/>
            <person name="Gibbons S.M."/>
            <person name="Avila-Pacheco J."/>
            <person name="Jiang X."/>
            <person name="Kearney S.M."/>
            <person name="Perrotta A.R."/>
            <person name="Berdy B."/>
            <person name="Zhao S."/>
            <person name="Lieberman T.D."/>
            <person name="Swanson P.K."/>
            <person name="Smith M."/>
            <person name="Roesemann S."/>
            <person name="Alexander J.E."/>
            <person name="Rich S.A."/>
            <person name="Livny J."/>
            <person name="Vlamakis H."/>
            <person name="Clish C."/>
            <person name="Bullock K."/>
            <person name="Deik A."/>
            <person name="Scott J."/>
            <person name="Pierce K.A."/>
            <person name="Xavier R.J."/>
            <person name="Alm E.J."/>
        </authorList>
    </citation>
    <scope>NUCLEOTIDE SEQUENCE</scope>
    <source>
        <strain evidence="5">BIOML-A12</strain>
    </source>
</reference>
<dbReference type="EMBL" id="WWTN01000013">
    <property type="protein sequence ID" value="MZH55925.1"/>
    <property type="molecule type" value="Genomic_DNA"/>
</dbReference>
<evidence type="ECO:0000313" key="4">
    <source>
        <dbReference type="EMBL" id="KGJ52727.1"/>
    </source>
</evidence>
<gene>
    <name evidence="4" type="ORF">CIAN88_12900</name>
    <name evidence="5" type="ORF">GT664_09175</name>
</gene>
<dbReference type="Gene3D" id="3.40.50.150">
    <property type="entry name" value="Vaccinia Virus protein VP39"/>
    <property type="match status" value="1"/>
</dbReference>
<dbReference type="Proteomes" id="UP000604383">
    <property type="component" value="Unassembled WGS sequence"/>
</dbReference>
<dbReference type="InterPro" id="IPR007848">
    <property type="entry name" value="Small_mtfrase_dom"/>
</dbReference>
<dbReference type="EMBL" id="JQIF01000054">
    <property type="protein sequence ID" value="KGJ52727.1"/>
    <property type="molecule type" value="Genomic_DNA"/>
</dbReference>
<dbReference type="InterPro" id="IPR029063">
    <property type="entry name" value="SAM-dependent_MTases_sf"/>
</dbReference>
<evidence type="ECO:0000313" key="6">
    <source>
        <dbReference type="Proteomes" id="UP000030008"/>
    </source>
</evidence>
<accession>A0A099I620</accession>